<dbReference type="Proteomes" id="UP000076722">
    <property type="component" value="Unassembled WGS sequence"/>
</dbReference>
<sequence>MGESVPSSSCTWVANADRCAGNQSRDLQQTSPALRLPNELVGEIFQWTVRAWNRDYCQSIKSRHLTFKATTALSHICAAWRSFALNTLFIWTYIHMGWPLPAIYTFYERSKFLSLNLVWDDDTNFPTTTMRQRSEFFVARIPELASFRTMGSSNHTSEDLSMHPMNIVLRHPLPRTTSINIIFPFNTAGILDEGLFMSSASSLRSLSLYNIRGRLAPIAFSGIQILRLHYADKFFGGRDTIELYDIIDLLRRLPELEVLQFSGEQDSPSIVSRKELHRRGFEASHLHTLVMDGLTSAQLTSLFSIVKLPCLRSVKLATPTADEVRLGEPDYPASILRYFDDIPDTMRTILQRGRHLAVCVESGWGLEEMLFTLKPDDGVDAVSPPLLLLERGPEERIAHYEEDLTQNWFFGVNNTIGRLAHYFPLSQLLSFSCKFTDFGPRVGGGLGWEPLFRELQSLERLEMAGLHYLDYISSILSPKPDELVFCPALRTFKIIGKTIPPEPSVVDMFRLRKSRGHMVTELIFTPYDWDELLQLPIDSVNNYREMLSCFQEHVGIAKILVLHSSNSIFAWKSRHDLLEYYFPLAYRNFDFGQLFELDFGQVAEAGADRRPPFNLRCFPAGRKQDCIKAPANARIRLSSLESVGQMEDIVLSSSNAGSAHGSLSPESQSHALRQQQNCPALRLPNEIVGEIFEWTVRANQDFDTFYGTNNRVSFKHTMALSQITELRLLLSWAAALFGVLLLWGLGQFGRIYSRSNSAPLNLVWHNEYHHWHDSTMDQRGDLVLEKIPELASLRIMGVESSPGDNLYQTMVAVLRRPLPRTTFIHITFPFSKPGDSSDSLFMGSAPSLTSLSLFNINGSLASITFAGLRVLRLHFADRRPGRVETVELFDLIDLLRRLPYLEILQFARSSDAAAIVCNHELPLEGLEASHLHTLILDGLESSAISSLLSRMELPSLERIKLATCVIEPGRLRDEGFPHSTLLRYLQDNVPENVRKIQQQGRHLGLRVDSGSWYEEVSISLKPNDDPDASDTVFPPMVVFERGLDGPFNEDQQDVWLRGVDDTIGRLAHYFPVSQLLSFSFKFTDFKFRFTGGQGWEPLFRELRSLEKIELSCPNHLVNICSILSPKSDGSVFCPSLRTFQILGWKVPYRDLNIHAESPRSTDTHSQRDPVDIPNPAIPFQTPLFDSKI</sequence>
<dbReference type="AlphaFoldDB" id="A0A164SWA4"/>
<protein>
    <recommendedName>
        <fullName evidence="3">F-box domain-containing protein</fullName>
    </recommendedName>
</protein>
<accession>A0A164SWA4</accession>
<reference evidence="1 2" key="1">
    <citation type="journal article" date="2016" name="Mol. Biol. Evol.">
        <title>Comparative Genomics of Early-Diverging Mushroom-Forming Fungi Provides Insights into the Origins of Lignocellulose Decay Capabilities.</title>
        <authorList>
            <person name="Nagy L.G."/>
            <person name="Riley R."/>
            <person name="Tritt A."/>
            <person name="Adam C."/>
            <person name="Daum C."/>
            <person name="Floudas D."/>
            <person name="Sun H."/>
            <person name="Yadav J.S."/>
            <person name="Pangilinan J."/>
            <person name="Larsson K.H."/>
            <person name="Matsuura K."/>
            <person name="Barry K."/>
            <person name="Labutti K."/>
            <person name="Kuo R."/>
            <person name="Ohm R.A."/>
            <person name="Bhattacharya S.S."/>
            <person name="Shirouzu T."/>
            <person name="Yoshinaga Y."/>
            <person name="Martin F.M."/>
            <person name="Grigoriev I.V."/>
            <person name="Hibbett D.S."/>
        </authorList>
    </citation>
    <scope>NUCLEOTIDE SEQUENCE [LARGE SCALE GENOMIC DNA]</scope>
    <source>
        <strain evidence="1 2">HHB9708</strain>
    </source>
</reference>
<gene>
    <name evidence="1" type="ORF">SISNIDRAFT_467448</name>
</gene>
<dbReference type="STRING" id="1314777.A0A164SWA4"/>
<name>A0A164SWA4_9AGAM</name>
<keyword evidence="2" id="KW-1185">Reference proteome</keyword>
<dbReference type="OrthoDB" id="3217549at2759"/>
<evidence type="ECO:0000313" key="1">
    <source>
        <dbReference type="EMBL" id="KZS91864.1"/>
    </source>
</evidence>
<evidence type="ECO:0008006" key="3">
    <source>
        <dbReference type="Google" id="ProtNLM"/>
    </source>
</evidence>
<proteinExistence type="predicted"/>
<organism evidence="1 2">
    <name type="scientific">Sistotremastrum niveocremeum HHB9708</name>
    <dbReference type="NCBI Taxonomy" id="1314777"/>
    <lineage>
        <taxon>Eukaryota</taxon>
        <taxon>Fungi</taxon>
        <taxon>Dikarya</taxon>
        <taxon>Basidiomycota</taxon>
        <taxon>Agaricomycotina</taxon>
        <taxon>Agaricomycetes</taxon>
        <taxon>Sistotremastrales</taxon>
        <taxon>Sistotremastraceae</taxon>
        <taxon>Sertulicium</taxon>
        <taxon>Sertulicium niveocremeum</taxon>
    </lineage>
</organism>
<evidence type="ECO:0000313" key="2">
    <source>
        <dbReference type="Proteomes" id="UP000076722"/>
    </source>
</evidence>
<dbReference type="EMBL" id="KV419413">
    <property type="protein sequence ID" value="KZS91864.1"/>
    <property type="molecule type" value="Genomic_DNA"/>
</dbReference>